<feature type="compositionally biased region" description="Polar residues" evidence="1">
    <location>
        <begin position="396"/>
        <end position="411"/>
    </location>
</feature>
<feature type="compositionally biased region" description="Polar residues" evidence="1">
    <location>
        <begin position="1"/>
        <end position="10"/>
    </location>
</feature>
<evidence type="ECO:0000256" key="2">
    <source>
        <dbReference type="SAM" id="Phobius"/>
    </source>
</evidence>
<keyword evidence="2" id="KW-0812">Transmembrane</keyword>
<dbReference type="AlphaFoldDB" id="A0A5C3Q5R8"/>
<feature type="compositionally biased region" description="Low complexity" evidence="1">
    <location>
        <begin position="463"/>
        <end position="483"/>
    </location>
</feature>
<proteinExistence type="predicted"/>
<feature type="compositionally biased region" description="Polar residues" evidence="1">
    <location>
        <begin position="377"/>
        <end position="386"/>
    </location>
</feature>
<feature type="compositionally biased region" description="Polar residues" evidence="1">
    <location>
        <begin position="525"/>
        <end position="543"/>
    </location>
</feature>
<feature type="region of interest" description="Disordered" evidence="1">
    <location>
        <begin position="1"/>
        <end position="274"/>
    </location>
</feature>
<reference evidence="3 4" key="1">
    <citation type="journal article" date="2019" name="Nat. Ecol. Evol.">
        <title>Megaphylogeny resolves global patterns of mushroom evolution.</title>
        <authorList>
            <person name="Varga T."/>
            <person name="Krizsan K."/>
            <person name="Foldi C."/>
            <person name="Dima B."/>
            <person name="Sanchez-Garcia M."/>
            <person name="Sanchez-Ramirez S."/>
            <person name="Szollosi G.J."/>
            <person name="Szarkandi J.G."/>
            <person name="Papp V."/>
            <person name="Albert L."/>
            <person name="Andreopoulos W."/>
            <person name="Angelini C."/>
            <person name="Antonin V."/>
            <person name="Barry K.W."/>
            <person name="Bougher N.L."/>
            <person name="Buchanan P."/>
            <person name="Buyck B."/>
            <person name="Bense V."/>
            <person name="Catcheside P."/>
            <person name="Chovatia M."/>
            <person name="Cooper J."/>
            <person name="Damon W."/>
            <person name="Desjardin D."/>
            <person name="Finy P."/>
            <person name="Geml J."/>
            <person name="Haridas S."/>
            <person name="Hughes K."/>
            <person name="Justo A."/>
            <person name="Karasinski D."/>
            <person name="Kautmanova I."/>
            <person name="Kiss B."/>
            <person name="Kocsube S."/>
            <person name="Kotiranta H."/>
            <person name="LaButti K.M."/>
            <person name="Lechner B.E."/>
            <person name="Liimatainen K."/>
            <person name="Lipzen A."/>
            <person name="Lukacs Z."/>
            <person name="Mihaltcheva S."/>
            <person name="Morgado L.N."/>
            <person name="Niskanen T."/>
            <person name="Noordeloos M.E."/>
            <person name="Ohm R.A."/>
            <person name="Ortiz-Santana B."/>
            <person name="Ovrebo C."/>
            <person name="Racz N."/>
            <person name="Riley R."/>
            <person name="Savchenko A."/>
            <person name="Shiryaev A."/>
            <person name="Soop K."/>
            <person name="Spirin V."/>
            <person name="Szebenyi C."/>
            <person name="Tomsovsky M."/>
            <person name="Tulloss R.E."/>
            <person name="Uehling J."/>
            <person name="Grigoriev I.V."/>
            <person name="Vagvolgyi C."/>
            <person name="Papp T."/>
            <person name="Martin F.M."/>
            <person name="Miettinen O."/>
            <person name="Hibbett D.S."/>
            <person name="Nagy L.G."/>
        </authorList>
    </citation>
    <scope>NUCLEOTIDE SEQUENCE [LARGE SCALE GENOMIC DNA]</scope>
    <source>
        <strain evidence="3 4">CBS 309.79</strain>
    </source>
</reference>
<evidence type="ECO:0000256" key="1">
    <source>
        <dbReference type="SAM" id="MobiDB-lite"/>
    </source>
</evidence>
<organism evidence="3 4">
    <name type="scientific">Pterulicium gracile</name>
    <dbReference type="NCBI Taxonomy" id="1884261"/>
    <lineage>
        <taxon>Eukaryota</taxon>
        <taxon>Fungi</taxon>
        <taxon>Dikarya</taxon>
        <taxon>Basidiomycota</taxon>
        <taxon>Agaricomycotina</taxon>
        <taxon>Agaricomycetes</taxon>
        <taxon>Agaricomycetidae</taxon>
        <taxon>Agaricales</taxon>
        <taxon>Pleurotineae</taxon>
        <taxon>Pterulaceae</taxon>
        <taxon>Pterulicium</taxon>
    </lineage>
</organism>
<feature type="compositionally biased region" description="Low complexity" evidence="1">
    <location>
        <begin position="747"/>
        <end position="762"/>
    </location>
</feature>
<feature type="compositionally biased region" description="Basic and acidic residues" evidence="1">
    <location>
        <begin position="545"/>
        <end position="555"/>
    </location>
</feature>
<feature type="compositionally biased region" description="Basic and acidic residues" evidence="1">
    <location>
        <begin position="365"/>
        <end position="375"/>
    </location>
</feature>
<name>A0A5C3Q5R8_9AGAR</name>
<evidence type="ECO:0000313" key="4">
    <source>
        <dbReference type="Proteomes" id="UP000305067"/>
    </source>
</evidence>
<feature type="compositionally biased region" description="Polar residues" evidence="1">
    <location>
        <begin position="728"/>
        <end position="745"/>
    </location>
</feature>
<feature type="region of interest" description="Disordered" evidence="1">
    <location>
        <begin position="509"/>
        <end position="598"/>
    </location>
</feature>
<feature type="compositionally biased region" description="Pro residues" evidence="1">
    <location>
        <begin position="79"/>
        <end position="112"/>
    </location>
</feature>
<dbReference type="Proteomes" id="UP000305067">
    <property type="component" value="Unassembled WGS sequence"/>
</dbReference>
<feature type="compositionally biased region" description="Low complexity" evidence="1">
    <location>
        <begin position="66"/>
        <end position="78"/>
    </location>
</feature>
<feature type="compositionally biased region" description="Low complexity" evidence="1">
    <location>
        <begin position="132"/>
        <end position="151"/>
    </location>
</feature>
<evidence type="ECO:0000313" key="3">
    <source>
        <dbReference type="EMBL" id="TFK96349.1"/>
    </source>
</evidence>
<feature type="transmembrane region" description="Helical" evidence="2">
    <location>
        <begin position="277"/>
        <end position="297"/>
    </location>
</feature>
<feature type="compositionally biased region" description="Pro residues" evidence="1">
    <location>
        <begin position="159"/>
        <end position="177"/>
    </location>
</feature>
<feature type="region of interest" description="Disordered" evidence="1">
    <location>
        <begin position="301"/>
        <end position="325"/>
    </location>
</feature>
<feature type="compositionally biased region" description="Low complexity" evidence="1">
    <location>
        <begin position="13"/>
        <end position="26"/>
    </location>
</feature>
<keyword evidence="2" id="KW-0472">Membrane</keyword>
<keyword evidence="2" id="KW-1133">Transmembrane helix</keyword>
<accession>A0A5C3Q5R8</accession>
<gene>
    <name evidence="3" type="ORF">BDV98DRAFT_312062</name>
</gene>
<feature type="compositionally biased region" description="Polar residues" evidence="1">
    <location>
        <begin position="667"/>
        <end position="683"/>
    </location>
</feature>
<feature type="region of interest" description="Disordered" evidence="1">
    <location>
        <begin position="642"/>
        <end position="685"/>
    </location>
</feature>
<sequence>MDGYSSNEGSNAPRPGGSSPTSSSPGKRPEQEMGVLQSAGSEDAQAPPLDALDTTSPPPSVPAETLSAASQLSSASPSDPGPSHPPPPPPPSPPLPPPRPRPPGPPSEPDTGPPTTTLTIIDIFPPPPQPTSDPADVVSTTTFITPTQPTQDGGVIPSPSSPLPQPPRRPLLPPGLRPPGRRPPFRANLNDNNVHAVGLDEHTQDDPNSRGGCFNCEDSIGPLPPGNVGSLPDSPDPAVGGGRPNVPDREDDNSSPTGSSDPSDPTDDDGNGRHMKIAAPLTVAVLLVGLFVGWFVLRRRKRNKRRQAGQEEAGDDTGHETQQPMQGLGNRLISFATTSHHSTAGTDENFSPPPLRTARSRAIVERQSTAKDRLQTRVRSSPSDTLEVSAGRLGPTASTRLEGQEASASTRKQSFVLTQNHGGNALADSWTPLQPDRSLTQALVSRSVTSLQPRASPFWDPTDSSSSASEPSDAVSSRSSRQSSDLRDSMVFGDNVSLTPLQEYSSAAEQSQWFSSREGSECTRETPSPWRSLSAASSRQSGRATEYHSADDGRGTEGLALGNGAASHAGPSSLAGHFSLSDPSNNPQGVSRSSSFSSVVFSSPSTRSSIEFASPATDEDYASPNYRGYYIPGTARLPAGSSTSFHPVIHSQTNDSGRSLPLDPPSLQVTGTSGHPSSLTSTRRVVDTDPNRLQSRQLGLFNPNSNWMAAAMSSPGLRTAPAHGAPGSPTSLTADMSRRPSQQWEKGSPFSHSSGSPTSRSFADLRTSVSRQ</sequence>
<feature type="compositionally biased region" description="Low complexity" evidence="1">
    <location>
        <begin position="254"/>
        <end position="263"/>
    </location>
</feature>
<feature type="region of interest" description="Disordered" evidence="1">
    <location>
        <begin position="450"/>
        <end position="488"/>
    </location>
</feature>
<feature type="region of interest" description="Disordered" evidence="1">
    <location>
        <begin position="712"/>
        <end position="772"/>
    </location>
</feature>
<keyword evidence="4" id="KW-1185">Reference proteome</keyword>
<protein>
    <submittedName>
        <fullName evidence="3">Uncharacterized protein</fullName>
    </submittedName>
</protein>
<feature type="region of interest" description="Disordered" evidence="1">
    <location>
        <begin position="365"/>
        <end position="411"/>
    </location>
</feature>
<feature type="compositionally biased region" description="Basic and acidic residues" evidence="1">
    <location>
        <begin position="198"/>
        <end position="208"/>
    </location>
</feature>
<dbReference type="EMBL" id="ML178862">
    <property type="protein sequence ID" value="TFK96349.1"/>
    <property type="molecule type" value="Genomic_DNA"/>
</dbReference>
<feature type="compositionally biased region" description="Polar residues" evidence="1">
    <location>
        <begin position="642"/>
        <end position="657"/>
    </location>
</feature>